<dbReference type="GO" id="GO:0016853">
    <property type="term" value="F:isomerase activity"/>
    <property type="evidence" value="ECO:0007669"/>
    <property type="project" value="UniProtKB-KW"/>
</dbReference>
<dbReference type="InterPro" id="IPR029044">
    <property type="entry name" value="Nucleotide-diphossugar_trans"/>
</dbReference>
<feature type="domain" description="Nucleotidyl transferase" evidence="1">
    <location>
        <begin position="4"/>
        <end position="267"/>
    </location>
</feature>
<dbReference type="Pfam" id="PF00483">
    <property type="entry name" value="NTP_transferase"/>
    <property type="match status" value="1"/>
</dbReference>
<protein>
    <submittedName>
        <fullName evidence="3">Putative mannose-1-phosphate guanylyltransferase/mannose-6-phosphate isomerase</fullName>
    </submittedName>
</protein>
<dbReference type="RefSeq" id="WP_009349425.1">
    <property type="nucleotide sequence ID" value="NZ_GL638136.1"/>
</dbReference>
<name>E7N195_9FIRM</name>
<gene>
    <name evidence="3" type="ORF">HMPREF9555_00749</name>
</gene>
<dbReference type="Pfam" id="PF01050">
    <property type="entry name" value="MannoseP_isomer"/>
    <property type="match status" value="1"/>
</dbReference>
<dbReference type="GO" id="GO:0004475">
    <property type="term" value="F:mannose-1-phosphate guanylyltransferase (GTP) activity"/>
    <property type="evidence" value="ECO:0007669"/>
    <property type="project" value="TreeGrafter"/>
</dbReference>
<accession>E7N195</accession>
<dbReference type="InterPro" id="IPR011051">
    <property type="entry name" value="RmlC_Cupin_sf"/>
</dbReference>
<keyword evidence="3" id="KW-0413">Isomerase</keyword>
<reference evidence="3 4" key="1">
    <citation type="submission" date="2010-08" db="EMBL/GenBank/DDBJ databases">
        <authorList>
            <person name="Weinstock G."/>
            <person name="Sodergren E."/>
            <person name="Clifton S."/>
            <person name="Fulton L."/>
            <person name="Fulton B."/>
            <person name="Courtney L."/>
            <person name="Fronick C."/>
            <person name="Harrison M."/>
            <person name="Strong C."/>
            <person name="Farmer C."/>
            <person name="Delahaunty K."/>
            <person name="Markovic C."/>
            <person name="Hall O."/>
            <person name="Minx P."/>
            <person name="Tomlinson C."/>
            <person name="Mitreva M."/>
            <person name="Hou S."/>
            <person name="Chen J."/>
            <person name="Wollam A."/>
            <person name="Pepin K.H."/>
            <person name="Johnson M."/>
            <person name="Bhonagiri V."/>
            <person name="Zhang X."/>
            <person name="Suruliraj S."/>
            <person name="Warren W."/>
            <person name="Chinwalla A."/>
            <person name="Mardis E.R."/>
            <person name="Wilson R.K."/>
        </authorList>
    </citation>
    <scope>NUCLEOTIDE SEQUENCE [LARGE SCALE GENOMIC DNA]</scope>
    <source>
        <strain evidence="3 4">F0399</strain>
    </source>
</reference>
<proteinExistence type="predicted"/>
<dbReference type="GO" id="GO:0005976">
    <property type="term" value="P:polysaccharide metabolic process"/>
    <property type="evidence" value="ECO:0007669"/>
    <property type="project" value="InterPro"/>
</dbReference>
<feature type="domain" description="Mannose-6-phosphate isomerase type II C-terminal" evidence="2">
    <location>
        <begin position="337"/>
        <end position="431"/>
    </location>
</feature>
<dbReference type="InterPro" id="IPR014710">
    <property type="entry name" value="RmlC-like_jellyroll"/>
</dbReference>
<dbReference type="PANTHER" id="PTHR46390">
    <property type="entry name" value="MANNOSE-1-PHOSPHATE GUANYLYLTRANSFERASE"/>
    <property type="match status" value="1"/>
</dbReference>
<dbReference type="InterPro" id="IPR051161">
    <property type="entry name" value="Mannose-6P_isomerase_type2"/>
</dbReference>
<dbReference type="Proteomes" id="UP000004633">
    <property type="component" value="Unassembled WGS sequence"/>
</dbReference>
<dbReference type="SUPFAM" id="SSF53448">
    <property type="entry name" value="Nucleotide-diphospho-sugar transferases"/>
    <property type="match status" value="1"/>
</dbReference>
<dbReference type="STRING" id="749551.HMPREF9555_00749"/>
<keyword evidence="3" id="KW-0808">Transferase</keyword>
<dbReference type="Gene3D" id="3.90.550.10">
    <property type="entry name" value="Spore Coat Polysaccharide Biosynthesis Protein SpsA, Chain A"/>
    <property type="match status" value="1"/>
</dbReference>
<comment type="caution">
    <text evidence="3">The sequence shown here is derived from an EMBL/GenBank/DDBJ whole genome shotgun (WGS) entry which is preliminary data.</text>
</comment>
<dbReference type="AlphaFoldDB" id="E7N195"/>
<dbReference type="PANTHER" id="PTHR46390:SF1">
    <property type="entry name" value="MANNOSE-1-PHOSPHATE GUANYLYLTRANSFERASE"/>
    <property type="match status" value="1"/>
</dbReference>
<organism evidence="3 4">
    <name type="scientific">Selenomonas artemidis F0399</name>
    <dbReference type="NCBI Taxonomy" id="749551"/>
    <lineage>
        <taxon>Bacteria</taxon>
        <taxon>Bacillati</taxon>
        <taxon>Bacillota</taxon>
        <taxon>Negativicutes</taxon>
        <taxon>Selenomonadales</taxon>
        <taxon>Selenomonadaceae</taxon>
        <taxon>Selenomonas</taxon>
    </lineage>
</organism>
<dbReference type="InterPro" id="IPR005835">
    <property type="entry name" value="NTP_transferase_dom"/>
</dbReference>
<evidence type="ECO:0000313" key="3">
    <source>
        <dbReference type="EMBL" id="EFW29996.1"/>
    </source>
</evidence>
<dbReference type="GO" id="GO:0009298">
    <property type="term" value="P:GDP-mannose biosynthetic process"/>
    <property type="evidence" value="ECO:0007669"/>
    <property type="project" value="TreeGrafter"/>
</dbReference>
<keyword evidence="3" id="KW-0548">Nucleotidyltransferase</keyword>
<dbReference type="HOGENOM" id="CLU_035527_1_0_9"/>
<sequence>MQIVLLSGGAGKRLWPLSNDLYSKQFLRLLRRADGTRESMIQRVCRQVREAAPGVPITIATAGAQISLIRRQLGTNVSISVEPCRRDTFPAIALVCAYLHEVRGVPLTEAVAICPADPYVASDYFRAVTDLLTEVEREGAAPLLLMGIEPTYPSEKYGYILPETGDTQSKVASFREKPDEATAEKYIGEGALWNSGIFAFRLGYVLGKMQEIFPFDGYEDLYNRYEELPKISFDYAVAEKEENIAVRRYSGTWLDIGTWNTLAGVMPEDTIGRVTLDETCSNVHVVNTASMPILCMGLKNVVVAASPEGILIADKHRSSMMKPYVEKLHTPVMYTEKSWGEFHILDADTNSLTIKITLSPGHALTYHMHERRDETWTVIEGRGHVNLDGNEFAVSEGQTVRISRGSFHTIRAETLLKVMEVQVGEDIDVEDKVVWGHNIKGSQL</sequence>
<dbReference type="EMBL" id="AECV01000013">
    <property type="protein sequence ID" value="EFW29996.1"/>
    <property type="molecule type" value="Genomic_DNA"/>
</dbReference>
<dbReference type="CDD" id="cd02213">
    <property type="entry name" value="cupin_PMI_typeII_C"/>
    <property type="match status" value="1"/>
</dbReference>
<dbReference type="SUPFAM" id="SSF51182">
    <property type="entry name" value="RmlC-like cupins"/>
    <property type="match status" value="1"/>
</dbReference>
<dbReference type="InterPro" id="IPR001538">
    <property type="entry name" value="Man6P_isomerase-2_C"/>
</dbReference>
<dbReference type="Gene3D" id="2.60.120.10">
    <property type="entry name" value="Jelly Rolls"/>
    <property type="match status" value="1"/>
</dbReference>
<evidence type="ECO:0000259" key="2">
    <source>
        <dbReference type="Pfam" id="PF01050"/>
    </source>
</evidence>
<evidence type="ECO:0000313" key="4">
    <source>
        <dbReference type="Proteomes" id="UP000004633"/>
    </source>
</evidence>
<keyword evidence="4" id="KW-1185">Reference proteome</keyword>
<evidence type="ECO:0000259" key="1">
    <source>
        <dbReference type="Pfam" id="PF00483"/>
    </source>
</evidence>